<reference evidence="9" key="1">
    <citation type="submission" date="2015-04" db="EMBL/GenBank/DDBJ databases">
        <authorList>
            <person name="Schardt J."/>
            <person name="Mueller-Herbst S."/>
            <person name="Scherer S."/>
            <person name="Huptas C."/>
        </authorList>
    </citation>
    <scope>NUCLEOTIDE SEQUENCE [LARGE SCALE GENOMIC DNA]</scope>
    <source>
        <strain evidence="9">Kiel-L1</strain>
    </source>
</reference>
<evidence type="ECO:0000313" key="8">
    <source>
        <dbReference type="EMBL" id="RDX00921.1"/>
    </source>
</evidence>
<dbReference type="RefSeq" id="WP_165849968.1">
    <property type="nucleotide sequence ID" value="NZ_LARY01000002.1"/>
</dbReference>
<name>A0A3D8TQL0_9LIST</name>
<keyword evidence="7" id="KW-1133">Transmembrane helix</keyword>
<comment type="subcellular location">
    <subcellularLocation>
        <location evidence="1">Membrane</location>
    </subcellularLocation>
</comment>
<accession>A0A3D8TQL0</accession>
<evidence type="ECO:0000256" key="3">
    <source>
        <dbReference type="ARBA" id="ARBA00022781"/>
    </source>
</evidence>
<proteinExistence type="predicted"/>
<evidence type="ECO:0000256" key="5">
    <source>
        <dbReference type="ARBA" id="ARBA00023136"/>
    </source>
</evidence>
<feature type="transmembrane region" description="Helical" evidence="7">
    <location>
        <begin position="6"/>
        <end position="26"/>
    </location>
</feature>
<evidence type="ECO:0000256" key="7">
    <source>
        <dbReference type="SAM" id="Phobius"/>
    </source>
</evidence>
<evidence type="ECO:0000313" key="9">
    <source>
        <dbReference type="Proteomes" id="UP000257055"/>
    </source>
</evidence>
<evidence type="ECO:0000256" key="2">
    <source>
        <dbReference type="ARBA" id="ARBA00022448"/>
    </source>
</evidence>
<keyword evidence="6" id="KW-0066">ATP synthesis</keyword>
<dbReference type="PANTHER" id="PTHR11910">
    <property type="entry name" value="ATP SYNTHASE DELTA CHAIN"/>
    <property type="match status" value="1"/>
</dbReference>
<dbReference type="EMBL" id="LARY01000002">
    <property type="protein sequence ID" value="RDX00921.1"/>
    <property type="molecule type" value="Genomic_DNA"/>
</dbReference>
<organism evidence="8 9">
    <name type="scientific">Listeria kieliensis</name>
    <dbReference type="NCBI Taxonomy" id="1621700"/>
    <lineage>
        <taxon>Bacteria</taxon>
        <taxon>Bacillati</taxon>
        <taxon>Bacillota</taxon>
        <taxon>Bacilli</taxon>
        <taxon>Bacillales</taxon>
        <taxon>Listeriaceae</taxon>
        <taxon>Listeria</taxon>
    </lineage>
</organism>
<gene>
    <name evidence="8" type="ORF">UR08_08115</name>
</gene>
<keyword evidence="4" id="KW-0406">Ion transport</keyword>
<protein>
    <submittedName>
        <fullName evidence="8">Uncharacterized protein</fullName>
    </submittedName>
</protein>
<sequence>MENVIQTITIYTIFVIGFLHILRFSLQKIEMVFTKAFSALSQDDSVEKEHLLAKVEQQGSTISSEKRKNQEIKRKSVQKEKLFLTQIEELLAKNRKYTRELERRPNVSFDRPNEAAPNSEIAPQVKKRLLRDYKERFMQEVVTASRQKESALFIDAMTAFDKLVYAEKIRSALPYRIILRLFEIYGESELHQFAKSFQKFHKRILQTDIRQIYQSSYLSPEQKIRVMNDNGLLKGLDEEFIQFLFYMVLNFSYKEMKHIYQNYMQVYKVHFYSEEIRVIVTDQEAIEKFHAIWQERYPNYSVNYEVKKELISGVIIYYGTRVIDRSYQELIRHSAEKIEMEVML</sequence>
<evidence type="ECO:0000256" key="4">
    <source>
        <dbReference type="ARBA" id="ARBA00023065"/>
    </source>
</evidence>
<evidence type="ECO:0000256" key="6">
    <source>
        <dbReference type="ARBA" id="ARBA00023310"/>
    </source>
</evidence>
<evidence type="ECO:0000256" key="1">
    <source>
        <dbReference type="ARBA" id="ARBA00004370"/>
    </source>
</evidence>
<comment type="caution">
    <text evidence="8">The sequence shown here is derived from an EMBL/GenBank/DDBJ whole genome shotgun (WGS) entry which is preliminary data.</text>
</comment>
<keyword evidence="9" id="KW-1185">Reference proteome</keyword>
<keyword evidence="2" id="KW-0813">Transport</keyword>
<keyword evidence="3" id="KW-0375">Hydrogen ion transport</keyword>
<dbReference type="InterPro" id="IPR000711">
    <property type="entry name" value="ATPase_OSCP/dsu"/>
</dbReference>
<dbReference type="Proteomes" id="UP000257055">
    <property type="component" value="Unassembled WGS sequence"/>
</dbReference>
<dbReference type="Pfam" id="PF00213">
    <property type="entry name" value="OSCP"/>
    <property type="match status" value="1"/>
</dbReference>
<dbReference type="GO" id="GO:0016020">
    <property type="term" value="C:membrane"/>
    <property type="evidence" value="ECO:0007669"/>
    <property type="project" value="UniProtKB-SubCell"/>
</dbReference>
<dbReference type="AlphaFoldDB" id="A0A3D8TQL0"/>
<keyword evidence="5 7" id="KW-0472">Membrane</keyword>
<dbReference type="GO" id="GO:0046933">
    <property type="term" value="F:proton-transporting ATP synthase activity, rotational mechanism"/>
    <property type="evidence" value="ECO:0007669"/>
    <property type="project" value="InterPro"/>
</dbReference>
<keyword evidence="7" id="KW-0812">Transmembrane</keyword>